<evidence type="ECO:0000313" key="6">
    <source>
        <dbReference type="Proteomes" id="UP001282288"/>
    </source>
</evidence>
<feature type="domain" description="Barstar (barnase inhibitor)" evidence="2">
    <location>
        <begin position="20"/>
        <end position="95"/>
    </location>
</feature>
<reference evidence="3 5" key="1">
    <citation type="journal article" date="2023" name="Microb. Genom.">
        <title>Mesoterricola silvestris gen. nov., sp. nov., Mesoterricola sediminis sp. nov., Geothrix oryzae sp. nov., Geothrix edaphica sp. nov., Geothrix rubra sp. nov., and Geothrix limicola sp. nov., six novel members of Acidobacteriota isolated from soils.</title>
        <authorList>
            <person name="Weisberg A.J."/>
            <person name="Pearce E."/>
            <person name="Kramer C.G."/>
            <person name="Chang J.H."/>
            <person name="Clarke C.R."/>
        </authorList>
    </citation>
    <scope>NUCLEOTIDE SEQUENCE</scope>
    <source>
        <strain evidence="4 5">NB05-1H</strain>
        <strain evidence="3">NRRL_B-16521</strain>
    </source>
</reference>
<gene>
    <name evidence="3" type="ORF">PV399_17510</name>
    <name evidence="4" type="ORF">PV666_01865</name>
</gene>
<organism evidence="3 6">
    <name type="scientific">Streptomyces acidiscabies</name>
    <dbReference type="NCBI Taxonomy" id="42234"/>
    <lineage>
        <taxon>Bacteria</taxon>
        <taxon>Bacillati</taxon>
        <taxon>Actinomycetota</taxon>
        <taxon>Actinomycetes</taxon>
        <taxon>Kitasatosporales</taxon>
        <taxon>Streptomycetaceae</taxon>
        <taxon>Streptomyces</taxon>
    </lineage>
</organism>
<dbReference type="GeneID" id="69804305"/>
<dbReference type="SUPFAM" id="SSF52038">
    <property type="entry name" value="Barstar-related"/>
    <property type="match status" value="1"/>
</dbReference>
<dbReference type="InterPro" id="IPR035905">
    <property type="entry name" value="Barstar-like_sf"/>
</dbReference>
<evidence type="ECO:0000313" key="3">
    <source>
        <dbReference type="EMBL" id="MDX2961502.1"/>
    </source>
</evidence>
<evidence type="ECO:0000313" key="5">
    <source>
        <dbReference type="Proteomes" id="UP001272987"/>
    </source>
</evidence>
<dbReference type="RefSeq" id="WP_010350851.1">
    <property type="nucleotide sequence ID" value="NZ_BCMK01000045.1"/>
</dbReference>
<dbReference type="Gene3D" id="3.30.370.10">
    <property type="entry name" value="Barstar-like"/>
    <property type="match status" value="1"/>
</dbReference>
<comment type="caution">
    <text evidence="3">The sequence shown here is derived from an EMBL/GenBank/DDBJ whole genome shotgun (WGS) entry which is preliminary data.</text>
</comment>
<evidence type="ECO:0000313" key="4">
    <source>
        <dbReference type="EMBL" id="MDX3016630.1"/>
    </source>
</evidence>
<dbReference type="Proteomes" id="UP001282288">
    <property type="component" value="Unassembled WGS sequence"/>
</dbReference>
<name>A0AAP6EFY3_9ACTN</name>
<sequence length="124" mass="13418">MTRTTDWIRPLAEAPAAAKEVSGARSRTRQDLFTEWSAALGFPAHFGRNWDAFTDCLRDVVPTVVVVRDAGALLADAPQLELAVLLDVLAEAAGDDSAAPRLRLFLDDTPDRLASLNTRLTQGS</sequence>
<protein>
    <submittedName>
        <fullName evidence="3">Barstar family protein</fullName>
    </submittedName>
</protein>
<comment type="similarity">
    <text evidence="1">Belongs to the barstar family.</text>
</comment>
<dbReference type="EMBL" id="JARAWC010000012">
    <property type="protein sequence ID" value="MDX2961502.1"/>
    <property type="molecule type" value="Genomic_DNA"/>
</dbReference>
<dbReference type="EMBL" id="JARAWP010000001">
    <property type="protein sequence ID" value="MDX3016630.1"/>
    <property type="molecule type" value="Genomic_DNA"/>
</dbReference>
<dbReference type="AlphaFoldDB" id="A0AAP6EFY3"/>
<dbReference type="InterPro" id="IPR000468">
    <property type="entry name" value="Barstar"/>
</dbReference>
<evidence type="ECO:0000259" key="2">
    <source>
        <dbReference type="Pfam" id="PF01337"/>
    </source>
</evidence>
<dbReference type="Pfam" id="PF01337">
    <property type="entry name" value="Barstar"/>
    <property type="match status" value="1"/>
</dbReference>
<accession>A0AAP6EFY3</accession>
<keyword evidence="5" id="KW-1185">Reference proteome</keyword>
<proteinExistence type="inferred from homology"/>
<dbReference type="Proteomes" id="UP001272987">
    <property type="component" value="Unassembled WGS sequence"/>
</dbReference>
<evidence type="ECO:0000256" key="1">
    <source>
        <dbReference type="ARBA" id="ARBA00006845"/>
    </source>
</evidence>